<evidence type="ECO:0000256" key="1">
    <source>
        <dbReference type="ARBA" id="ARBA00005010"/>
    </source>
</evidence>
<dbReference type="GO" id="GO:0043115">
    <property type="term" value="F:precorrin-2 dehydrogenase activity"/>
    <property type="evidence" value="ECO:0007669"/>
    <property type="project" value="UniProtKB-EC"/>
</dbReference>
<evidence type="ECO:0000256" key="3">
    <source>
        <dbReference type="ARBA" id="ARBA00023002"/>
    </source>
</evidence>
<dbReference type="GO" id="GO:0004325">
    <property type="term" value="F:ferrochelatase activity"/>
    <property type="evidence" value="ECO:0007669"/>
    <property type="project" value="InterPro"/>
</dbReference>
<dbReference type="SUPFAM" id="SSF51735">
    <property type="entry name" value="NAD(P)-binding Rossmann-fold domains"/>
    <property type="match status" value="1"/>
</dbReference>
<gene>
    <name evidence="6" type="ORF">X560_1227</name>
</gene>
<evidence type="ECO:0000313" key="7">
    <source>
        <dbReference type="Proteomes" id="UP000052258"/>
    </source>
</evidence>
<dbReference type="EMBL" id="AZHO01000014">
    <property type="protein sequence ID" value="KMT59698.1"/>
    <property type="molecule type" value="Genomic_DNA"/>
</dbReference>
<dbReference type="Gene3D" id="3.40.50.720">
    <property type="entry name" value="NAD(P)-binding Rossmann-like Domain"/>
    <property type="match status" value="1"/>
</dbReference>
<sequence>MSYLINLSLAHKQIVVIGGGKIAKRKVEGLLKASENCKIHIVAPEIRSDFPTAQNLTFAKKVYEKKDLQKADLIFACTNDALLNATICRDKAPFQWVNDVSDKSRSDFWNVVLTEYENFQIGMASRDGNPQETLQFKQYLEEKFR</sequence>
<reference evidence="6 7" key="1">
    <citation type="journal article" date="2015" name="Genome Biol. Evol.">
        <title>Comparative Genomics of Listeria Sensu Lato: Genus-Wide Differences in Evolutionary Dynamics and the Progressive Gain of Complex, Potentially Pathogenicity-Related Traits through Lateral Gene Transfer.</title>
        <authorList>
            <person name="Chiara M."/>
            <person name="Caruso M."/>
            <person name="D'Erchia A.M."/>
            <person name="Manzari C."/>
            <person name="Fraccalvieri R."/>
            <person name="Goffredo E."/>
            <person name="Latorre L."/>
            <person name="Miccolupo A."/>
            <person name="Padalino I."/>
            <person name="Santagada G."/>
            <person name="Chiocco D."/>
            <person name="Pesole G."/>
            <person name="Horner D.S."/>
            <person name="Parisi A."/>
        </authorList>
    </citation>
    <scope>NUCLEOTIDE SEQUENCE [LARGE SCALE GENOMIC DNA]</scope>
    <source>
        <strain evidence="6 7">1991</strain>
    </source>
</reference>
<protein>
    <recommendedName>
        <fullName evidence="2">precorrin-2 dehydrogenase</fullName>
        <ecNumber evidence="2">1.3.1.76</ecNumber>
    </recommendedName>
</protein>
<dbReference type="EC" id="1.3.1.76" evidence="2"/>
<dbReference type="GO" id="GO:0019354">
    <property type="term" value="P:siroheme biosynthetic process"/>
    <property type="evidence" value="ECO:0007669"/>
    <property type="project" value="UniProtKB-UniPathway"/>
</dbReference>
<keyword evidence="3" id="KW-0560">Oxidoreductase</keyword>
<dbReference type="UniPathway" id="UPA00262">
    <property type="reaction ID" value="UER00222"/>
</dbReference>
<evidence type="ECO:0000256" key="5">
    <source>
        <dbReference type="ARBA" id="ARBA00023244"/>
    </source>
</evidence>
<dbReference type="PANTHER" id="PTHR35330:SF1">
    <property type="entry name" value="SIROHEME BIOSYNTHESIS PROTEIN MET8"/>
    <property type="match status" value="1"/>
</dbReference>
<dbReference type="InterPro" id="IPR028161">
    <property type="entry name" value="Met8-like"/>
</dbReference>
<accession>A0A0J8GG32</accession>
<dbReference type="Pfam" id="PF13241">
    <property type="entry name" value="NAD_binding_7"/>
    <property type="match status" value="1"/>
</dbReference>
<evidence type="ECO:0000313" key="6">
    <source>
        <dbReference type="EMBL" id="KMT59698.1"/>
    </source>
</evidence>
<dbReference type="PATRIC" id="fig|1430899.3.peg.1424"/>
<dbReference type="OrthoDB" id="9773765at2"/>
<keyword evidence="7" id="KW-1185">Reference proteome</keyword>
<dbReference type="PANTHER" id="PTHR35330">
    <property type="entry name" value="SIROHEME BIOSYNTHESIS PROTEIN MET8"/>
    <property type="match status" value="1"/>
</dbReference>
<proteinExistence type="predicted"/>
<organism evidence="6 7">
    <name type="scientific">Listeria fleischmannii 1991</name>
    <dbReference type="NCBI Taxonomy" id="1430899"/>
    <lineage>
        <taxon>Bacteria</taxon>
        <taxon>Bacillati</taxon>
        <taxon>Bacillota</taxon>
        <taxon>Bacilli</taxon>
        <taxon>Bacillales</taxon>
        <taxon>Listeriaceae</taxon>
        <taxon>Listeria</taxon>
    </lineage>
</organism>
<dbReference type="Proteomes" id="UP000052258">
    <property type="component" value="Unassembled WGS sequence"/>
</dbReference>
<dbReference type="InterPro" id="IPR036291">
    <property type="entry name" value="NAD(P)-bd_dom_sf"/>
</dbReference>
<comment type="caution">
    <text evidence="6">The sequence shown here is derived from an EMBL/GenBank/DDBJ whole genome shotgun (WGS) entry which is preliminary data.</text>
</comment>
<keyword evidence="5" id="KW-0627">Porphyrin biosynthesis</keyword>
<dbReference type="RefSeq" id="WP_007473173.1">
    <property type="nucleotide sequence ID" value="NZ_KQ130615.1"/>
</dbReference>
<name>A0A0J8GG32_9LIST</name>
<comment type="pathway">
    <text evidence="1">Porphyrin-containing compound metabolism; siroheme biosynthesis; sirohydrochlorin from precorrin-2: step 1/1.</text>
</comment>
<dbReference type="AlphaFoldDB" id="A0A0J8GG32"/>
<evidence type="ECO:0000256" key="4">
    <source>
        <dbReference type="ARBA" id="ARBA00023027"/>
    </source>
</evidence>
<keyword evidence="4" id="KW-0520">NAD</keyword>
<evidence type="ECO:0000256" key="2">
    <source>
        <dbReference type="ARBA" id="ARBA00012400"/>
    </source>
</evidence>